<accession>A0A5E4ULU7</accession>
<gene>
    <name evidence="3" type="ORF">PAQ31011_02142</name>
</gene>
<feature type="region of interest" description="Disordered" evidence="1">
    <location>
        <begin position="1"/>
        <end position="20"/>
    </location>
</feature>
<organism evidence="3 4">
    <name type="scientific">Pandoraea aquatica</name>
    <dbReference type="NCBI Taxonomy" id="2508290"/>
    <lineage>
        <taxon>Bacteria</taxon>
        <taxon>Pseudomonadati</taxon>
        <taxon>Pseudomonadota</taxon>
        <taxon>Betaproteobacteria</taxon>
        <taxon>Burkholderiales</taxon>
        <taxon>Burkholderiaceae</taxon>
        <taxon>Pandoraea</taxon>
    </lineage>
</organism>
<sequence>MTRTEKSSAPKPKKYSRSKPTFTSLAPAVPTEVFDSYWRFAALRQDVFFSRIEKKPRPWSKDPILNEYKFTNAYRASDRVSQYLIRNVIYSSERNLEDIFFRILLFKLFNKIETWKLLETALGDINWSTYRYSDYDRILSGAMAAKATIYSAAYIMASGHHIFGVNRKHQGHLKLLELMLNDAVPQRISECRNMREAFELLRSYPLIGDFLAYQLVTDINYSELTSFSEMEFTIPGPGARDGIRKCFHSLGGLSEVDIIKIMADRQEYEFDRLGIEFKNLWGRRLQFIDIQNIFCEVDKYARVKHPLIAGLSGRTRIKQKFRETELSIDYFYPPKWNINLPATSNSGSNITQHDSLF</sequence>
<evidence type="ECO:0000259" key="2">
    <source>
        <dbReference type="Pfam" id="PF18723"/>
    </source>
</evidence>
<name>A0A5E4ULU7_9BURK</name>
<dbReference type="Proteomes" id="UP000366819">
    <property type="component" value="Unassembled WGS sequence"/>
</dbReference>
<dbReference type="EMBL" id="CABPSN010000002">
    <property type="protein sequence ID" value="VVE01018.1"/>
    <property type="molecule type" value="Genomic_DNA"/>
</dbReference>
<dbReference type="InterPro" id="IPR040684">
    <property type="entry name" value="HMUDK_hel"/>
</dbReference>
<dbReference type="Pfam" id="PF18723">
    <property type="entry name" value="HMUDK_hel"/>
    <property type="match status" value="1"/>
</dbReference>
<dbReference type="RefSeq" id="WP_174990063.1">
    <property type="nucleotide sequence ID" value="NZ_CABPSN010000002.1"/>
</dbReference>
<evidence type="ECO:0000313" key="4">
    <source>
        <dbReference type="Proteomes" id="UP000366819"/>
    </source>
</evidence>
<evidence type="ECO:0000313" key="3">
    <source>
        <dbReference type="EMBL" id="VVE01018.1"/>
    </source>
</evidence>
<evidence type="ECO:0000256" key="1">
    <source>
        <dbReference type="SAM" id="MobiDB-lite"/>
    </source>
</evidence>
<dbReference type="AlphaFoldDB" id="A0A5E4ULU7"/>
<reference evidence="3 4" key="1">
    <citation type="submission" date="2019-08" db="EMBL/GenBank/DDBJ databases">
        <authorList>
            <person name="Peeters C."/>
        </authorList>
    </citation>
    <scope>NUCLEOTIDE SEQUENCE [LARGE SCALE GENOMIC DNA]</scope>
    <source>
        <strain evidence="3 4">LMG 31011</strain>
    </source>
</reference>
<feature type="domain" description="5-hmdU DNA kinase helical" evidence="2">
    <location>
        <begin position="31"/>
        <end position="309"/>
    </location>
</feature>
<protein>
    <recommendedName>
        <fullName evidence="2">5-hmdU DNA kinase helical domain-containing protein</fullName>
    </recommendedName>
</protein>
<keyword evidence="4" id="KW-1185">Reference proteome</keyword>
<proteinExistence type="predicted"/>